<dbReference type="GO" id="GO:0022857">
    <property type="term" value="F:transmembrane transporter activity"/>
    <property type="evidence" value="ECO:0007669"/>
    <property type="project" value="InterPro"/>
</dbReference>
<organism evidence="8 9">
    <name type="scientific">Methylobacillus rhizosphaerae</name>
    <dbReference type="NCBI Taxonomy" id="551994"/>
    <lineage>
        <taxon>Bacteria</taxon>
        <taxon>Pseudomonadati</taxon>
        <taxon>Pseudomonadota</taxon>
        <taxon>Betaproteobacteria</taxon>
        <taxon>Nitrosomonadales</taxon>
        <taxon>Methylophilaceae</taxon>
        <taxon>Methylobacillus</taxon>
    </lineage>
</organism>
<dbReference type="PANTHER" id="PTHR30509">
    <property type="entry name" value="P-HYDROXYBENZOIC ACID EFFLUX PUMP SUBUNIT-RELATED"/>
    <property type="match status" value="1"/>
</dbReference>
<dbReference type="RefSeq" id="WP_089375295.1">
    <property type="nucleotide sequence ID" value="NZ_FZOA01000004.1"/>
</dbReference>
<evidence type="ECO:0000313" key="8">
    <source>
        <dbReference type="EMBL" id="SNR80474.1"/>
    </source>
</evidence>
<evidence type="ECO:0000256" key="2">
    <source>
        <dbReference type="ARBA" id="ARBA00022448"/>
    </source>
</evidence>
<accession>A0A238ZCN9</accession>
<keyword evidence="5 7" id="KW-1133">Transmembrane helix</keyword>
<feature type="transmembrane region" description="Helical" evidence="7">
    <location>
        <begin position="476"/>
        <end position="493"/>
    </location>
</feature>
<protein>
    <submittedName>
        <fullName evidence="8">Uncharacterized membrane protein YccC</fullName>
    </submittedName>
</protein>
<feature type="transmembrane region" description="Helical" evidence="7">
    <location>
        <begin position="132"/>
        <end position="149"/>
    </location>
</feature>
<evidence type="ECO:0000256" key="3">
    <source>
        <dbReference type="ARBA" id="ARBA00022475"/>
    </source>
</evidence>
<dbReference type="Pfam" id="PF04632">
    <property type="entry name" value="FUSC"/>
    <property type="match status" value="1"/>
</dbReference>
<evidence type="ECO:0000256" key="6">
    <source>
        <dbReference type="ARBA" id="ARBA00023136"/>
    </source>
</evidence>
<feature type="transmembrane region" description="Helical" evidence="7">
    <location>
        <begin position="527"/>
        <end position="548"/>
    </location>
</feature>
<keyword evidence="9" id="KW-1185">Reference proteome</keyword>
<feature type="transmembrane region" description="Helical" evidence="7">
    <location>
        <begin position="500"/>
        <end position="521"/>
    </location>
</feature>
<evidence type="ECO:0000256" key="5">
    <source>
        <dbReference type="ARBA" id="ARBA00022989"/>
    </source>
</evidence>
<reference evidence="9" key="1">
    <citation type="submission" date="2017-06" db="EMBL/GenBank/DDBJ databases">
        <authorList>
            <person name="Varghese N."/>
            <person name="Submissions S."/>
        </authorList>
    </citation>
    <scope>NUCLEOTIDE SEQUENCE [LARGE SCALE GENOMIC DNA]</scope>
    <source>
        <strain evidence="9">Ca-68</strain>
    </source>
</reference>
<dbReference type="EMBL" id="FZOA01000004">
    <property type="protein sequence ID" value="SNR80474.1"/>
    <property type="molecule type" value="Genomic_DNA"/>
</dbReference>
<feature type="transmembrane region" description="Helical" evidence="7">
    <location>
        <begin position="105"/>
        <end position="125"/>
    </location>
</feature>
<feature type="transmembrane region" description="Helical" evidence="7">
    <location>
        <begin position="169"/>
        <end position="188"/>
    </location>
</feature>
<keyword evidence="2" id="KW-0813">Transport</keyword>
<proteinExistence type="predicted"/>
<feature type="transmembrane region" description="Helical" evidence="7">
    <location>
        <begin position="80"/>
        <end position="99"/>
    </location>
</feature>
<keyword evidence="3" id="KW-1003">Cell membrane</keyword>
<feature type="transmembrane region" description="Helical" evidence="7">
    <location>
        <begin position="451"/>
        <end position="470"/>
    </location>
</feature>
<dbReference type="Proteomes" id="UP000198305">
    <property type="component" value="Unassembled WGS sequence"/>
</dbReference>
<dbReference type="InterPro" id="IPR006726">
    <property type="entry name" value="PHBA_efflux_AaeB/fusaric-R"/>
</dbReference>
<gene>
    <name evidence="8" type="ORF">SAMN05192560_1180</name>
</gene>
<evidence type="ECO:0000256" key="4">
    <source>
        <dbReference type="ARBA" id="ARBA00022692"/>
    </source>
</evidence>
<feature type="transmembrane region" description="Helical" evidence="7">
    <location>
        <begin position="396"/>
        <end position="417"/>
    </location>
</feature>
<evidence type="ECO:0000313" key="9">
    <source>
        <dbReference type="Proteomes" id="UP000198305"/>
    </source>
</evidence>
<dbReference type="AlphaFoldDB" id="A0A238ZCN9"/>
<dbReference type="GO" id="GO:0005886">
    <property type="term" value="C:plasma membrane"/>
    <property type="evidence" value="ECO:0007669"/>
    <property type="project" value="UniProtKB-SubCell"/>
</dbReference>
<keyword evidence="4 7" id="KW-0812">Transmembrane</keyword>
<comment type="subcellular location">
    <subcellularLocation>
        <location evidence="1">Cell membrane</location>
        <topology evidence="1">Multi-pass membrane protein</topology>
    </subcellularLocation>
</comment>
<keyword evidence="6 7" id="KW-0472">Membrane</keyword>
<dbReference type="OrthoDB" id="6538131at2"/>
<name>A0A238ZCN9_9PROT</name>
<evidence type="ECO:0000256" key="7">
    <source>
        <dbReference type="SAM" id="Phobius"/>
    </source>
</evidence>
<dbReference type="PANTHER" id="PTHR30509:SF9">
    <property type="entry name" value="MULTIDRUG RESISTANCE PROTEIN MDTO"/>
    <property type="match status" value="1"/>
</dbReference>
<feature type="transmembrane region" description="Helical" evidence="7">
    <location>
        <begin position="31"/>
        <end position="50"/>
    </location>
</feature>
<sequence>MHHFRIRSLMPRWRYALLGAVRDWMREDAQTLVYIGKVLLACMLALWVSLKFDLEQPRTALLTVAIVMQARTSMVLAKSYYRLIGTLVGIIISVLLIALFAQERILFLLSMALWISFCTAGSIVFRHHQSYAFVLAGYTLCIVGLPATLNPDQTFNIAMTRLSEIMVGLASASLVSALVFPQGVSELLRHSVRNRFRDFSRLLTSLDRRKLAAPATRAETLRMVGNVFELEIFHASSSMESDHSRTYRQRLNLLNSEFMAVTTSLHSFEQLMRRLHRSGHPQVVENLLALFTPVQAAVLTHQREVRDEHEARQVVLTSSTLLDHWETHLQEVKSRLPADLSSSDTLDFATGTALILRILNELHAYTSTYAGLDTSQKAAAVKIWKMPGMGMHFDPLTALLAGLRGALVFAAMSFLWITCDLHSGVEAITFATICSTLFASSPTPRRTVRQFITGVLIGTILLYIVNFHLLTHAQGFAMLALALSPVIIVAAWLTTKPSIAVIGAGIFIVFFLHIGFNNTFAADPVNFINAAIADLLAIMLAGVFYSLIDLSNNQWSRTRIAQALRELIQEICVHPAQPLRSRLETNVRELLLRMGTVHRVADARDKEVVDWLLSTLEIGQAVIALRSEAHSTPVPSIRRSIKHSLHQLAQLFAQPSTAWRNTTIRSITDSIEHLQQQEIRMQLTSANHQQLLAMLHFIRGALLDTDSVLTLSASLDIAEKQGVLNNA</sequence>
<evidence type="ECO:0000256" key="1">
    <source>
        <dbReference type="ARBA" id="ARBA00004651"/>
    </source>
</evidence>